<dbReference type="InterPro" id="IPR029063">
    <property type="entry name" value="SAM-dependent_MTases_sf"/>
</dbReference>
<evidence type="ECO:0000256" key="10">
    <source>
        <dbReference type="PROSITE-ProRule" id="PRU00050"/>
    </source>
</evidence>
<keyword evidence="6" id="KW-0949">S-adenosyl-L-methionine</keyword>
<evidence type="ECO:0000256" key="1">
    <source>
        <dbReference type="ARBA" id="ARBA00000085"/>
    </source>
</evidence>
<feature type="coiled-coil region" evidence="11">
    <location>
        <begin position="639"/>
        <end position="712"/>
    </location>
</feature>
<feature type="domain" description="CheR-type methyltransferase" evidence="13">
    <location>
        <begin position="215"/>
        <end position="473"/>
    </location>
</feature>
<feature type="active site" evidence="10">
    <location>
        <position position="46"/>
    </location>
</feature>
<feature type="active site" evidence="10">
    <location>
        <position position="19"/>
    </location>
</feature>
<dbReference type="Proteomes" id="UP000824321">
    <property type="component" value="Chromosome"/>
</dbReference>
<keyword evidence="9" id="KW-0067">ATP-binding</keyword>
<dbReference type="InterPro" id="IPR036890">
    <property type="entry name" value="HATPase_C_sf"/>
</dbReference>
<dbReference type="Gene3D" id="3.40.50.150">
    <property type="entry name" value="Vaccinia Virus protein VP39"/>
    <property type="match status" value="1"/>
</dbReference>
<evidence type="ECO:0000313" key="14">
    <source>
        <dbReference type="EMBL" id="QZD94706.1"/>
    </source>
</evidence>
<evidence type="ECO:0000256" key="5">
    <source>
        <dbReference type="ARBA" id="ARBA00022679"/>
    </source>
</evidence>
<proteinExistence type="predicted"/>
<evidence type="ECO:0000259" key="12">
    <source>
        <dbReference type="PROSITE" id="PS50122"/>
    </source>
</evidence>
<evidence type="ECO:0000256" key="11">
    <source>
        <dbReference type="SAM" id="Coils"/>
    </source>
</evidence>
<evidence type="ECO:0000256" key="7">
    <source>
        <dbReference type="ARBA" id="ARBA00022741"/>
    </source>
</evidence>
<dbReference type="CDD" id="cd00130">
    <property type="entry name" value="PAS"/>
    <property type="match status" value="1"/>
</dbReference>
<feature type="domain" description="CheB-type methylesterase" evidence="12">
    <location>
        <begin position="7"/>
        <end position="196"/>
    </location>
</feature>
<keyword evidence="5" id="KW-0808">Transferase</keyword>
<protein>
    <submittedName>
        <fullName evidence="14">PAS domain-containing protein</fullName>
    </submittedName>
</protein>
<name>A0ABX9A0B2_9SPHN</name>
<keyword evidence="10" id="KW-0378">Hydrolase</keyword>
<evidence type="ECO:0000256" key="9">
    <source>
        <dbReference type="ARBA" id="ARBA00022840"/>
    </source>
</evidence>
<dbReference type="PROSITE" id="PS50123">
    <property type="entry name" value="CHER"/>
    <property type="match status" value="1"/>
</dbReference>
<dbReference type="InterPro" id="IPR022642">
    <property type="entry name" value="CheR_C"/>
</dbReference>
<dbReference type="SUPFAM" id="SSF52738">
    <property type="entry name" value="Methylesterase CheB, C-terminal domain"/>
    <property type="match status" value="1"/>
</dbReference>
<dbReference type="Pfam" id="PF01739">
    <property type="entry name" value="CheR"/>
    <property type="match status" value="1"/>
</dbReference>
<dbReference type="SMART" id="SM00911">
    <property type="entry name" value="HWE_HK"/>
    <property type="match status" value="1"/>
</dbReference>
<dbReference type="Pfam" id="PF13596">
    <property type="entry name" value="PAS_10"/>
    <property type="match status" value="1"/>
</dbReference>
<reference evidence="14 15" key="1">
    <citation type="submission" date="2021-08" db="EMBL/GenBank/DDBJ databases">
        <title>Comparative Genomics Analysis of the Genus Qipengyuania Reveals Extensive Genetic Diversity and Metabolic Versatility, Including the Description of Fifteen Novel Species.</title>
        <authorList>
            <person name="Liu Y."/>
        </authorList>
    </citation>
    <scope>NUCLEOTIDE SEQUENCE [LARGE SCALE GENOMIC DNA]</scope>
    <source>
        <strain evidence="14 15">1NDH1</strain>
    </source>
</reference>
<dbReference type="Gene3D" id="3.30.450.20">
    <property type="entry name" value="PAS domain"/>
    <property type="match status" value="2"/>
</dbReference>
<dbReference type="CDD" id="cd16434">
    <property type="entry name" value="CheB-CheR_fusion"/>
    <property type="match status" value="1"/>
</dbReference>
<dbReference type="PANTHER" id="PTHR24422:SF27">
    <property type="entry name" value="PROTEIN-GLUTAMATE O-METHYLTRANSFERASE"/>
    <property type="match status" value="1"/>
</dbReference>
<accession>A0ABX9A0B2</accession>
<dbReference type="SUPFAM" id="SSF53335">
    <property type="entry name" value="S-adenosyl-L-methionine-dependent methyltransferases"/>
    <property type="match status" value="1"/>
</dbReference>
<keyword evidence="15" id="KW-1185">Reference proteome</keyword>
<evidence type="ECO:0000259" key="13">
    <source>
        <dbReference type="PROSITE" id="PS50123"/>
    </source>
</evidence>
<dbReference type="SUPFAM" id="SSF47757">
    <property type="entry name" value="Chemotaxis receptor methyltransferase CheR, N-terminal domain"/>
    <property type="match status" value="1"/>
</dbReference>
<dbReference type="Pfam" id="PF03705">
    <property type="entry name" value="CheR_N"/>
    <property type="match status" value="1"/>
</dbReference>
<dbReference type="InterPro" id="IPR000014">
    <property type="entry name" value="PAS"/>
</dbReference>
<dbReference type="SMART" id="SM00138">
    <property type="entry name" value="MeTrc"/>
    <property type="match status" value="1"/>
</dbReference>
<sequence>MAEENAGKTTFPIIGVGASAGGLEALRSMFSGYSEELRMAFVVVQHLDPTHESLMAQLIERYTPMEVKQAEGGEKIEPNHIYVIPPGHGLAVEDGVLKLTEFTDPRGMRRPIDDFFESLARDRDNNAACVILSGTGADGSRGLRLIKERGGICVVQEPETAAYDGMPAAAIGTGLVDIKCPPSEILKYLADFFERGHLAEAAETDDGRIADHVIELCEILRDRVGHDFSGYKRSTLNRRVARRMQVLGIDEGKEYVDHLRENESECRALLRDLLINVTQFFRDPKHFEVLQETVIDSLVAQARDGEDIRVWVPGCSSGEEAYSIAMMFADSSERQGKRPYVQIFATDIDEGMLSIARSATYSLSSLNDIPNRYQEKYVFGGTDRFSISPRIRDMVRFSEHNVVRDPPYSKISLISCRNLLIYFNEDLQKLTLPLFHFALAEDGYLFLGSSETIGRHDDLFETAEQSTRIFRKKNVKGNYTLRLPGEMARTSKLRTRNPEEGAPRNNRPNELQALKILADRYSPVSLLVDHEGMLLERWGSAGRYLEFPDRIERNVHVPTLARPGLREVISPLIRKVKETGRRAAAKNIQIRTDFGTIEARIVCEEVQSSGFLLVIQETGALQLSEVDDFDEFDLEDGQRQFLEEELQATRHRLRSTVEELETTNEELKSSNEEMMSMNEELQSTNEELTTVNDELKNKVDQLTVANSDLKNFFDSTQLAVLVVDPDLRLRSYTDEALDLFPIDKSYIGQQLGELPHRLASTEFVNLAREAASSGRQREISLHSKELDAELILRVIPYRLLDGEVEGATLVFTDVTQALSLERDLREERERLRLALEVAKIGIWEYEPKTDRTVLDGTERQLLNLSDDDPGDSMEPILDLLSEDDRSRINRALRIAIDGGEIFDETFRLPLADGEFRWLHGLGKPIEIAGERKFIGVTFDITPERAILAQRDLMIREMNHRVKNLFSVISAMVSISSRGADDVKEFATALRDRIHALGRSHALTTPRPEGRPGEVELKDLVETVLEPSRGGQKISMPSSIVEVGDEQVTSLALIFHEWATNSAKYGALSSEYGSIDIDWTVDDGEISIQWIEKGPASEGDDVAGFGTRLIETAARQLHGKATGEATDEGYRRTLVYPTSSQ</sequence>
<dbReference type="InterPro" id="IPR013655">
    <property type="entry name" value="PAS_fold_3"/>
</dbReference>
<dbReference type="Gene3D" id="1.10.155.10">
    <property type="entry name" value="Chemotaxis receptor methyltransferase CheR, N-terminal domain"/>
    <property type="match status" value="1"/>
</dbReference>
<dbReference type="SUPFAM" id="SSF55785">
    <property type="entry name" value="PYP-like sensor domain (PAS domain)"/>
    <property type="match status" value="2"/>
</dbReference>
<dbReference type="EMBL" id="CP081294">
    <property type="protein sequence ID" value="QZD94706.1"/>
    <property type="molecule type" value="Genomic_DNA"/>
</dbReference>
<dbReference type="RefSeq" id="WP_221430451.1">
    <property type="nucleotide sequence ID" value="NZ_CP081294.1"/>
</dbReference>
<keyword evidence="11" id="KW-0175">Coiled coil</keyword>
<dbReference type="Pfam" id="PF07536">
    <property type="entry name" value="HWE_HK"/>
    <property type="match status" value="1"/>
</dbReference>
<dbReference type="Pfam" id="PF08447">
    <property type="entry name" value="PAS_3"/>
    <property type="match status" value="1"/>
</dbReference>
<dbReference type="SMART" id="SM00091">
    <property type="entry name" value="PAS"/>
    <property type="match status" value="2"/>
</dbReference>
<dbReference type="InterPro" id="IPR000780">
    <property type="entry name" value="CheR_MeTrfase"/>
</dbReference>
<evidence type="ECO:0000256" key="3">
    <source>
        <dbReference type="ARBA" id="ARBA00022553"/>
    </source>
</evidence>
<feature type="active site" evidence="10">
    <location>
        <position position="138"/>
    </location>
</feature>
<dbReference type="InterPro" id="IPR050903">
    <property type="entry name" value="Bact_Chemotaxis_MeTrfase"/>
</dbReference>
<dbReference type="InterPro" id="IPR022641">
    <property type="entry name" value="CheR_N"/>
</dbReference>
<evidence type="ECO:0000256" key="8">
    <source>
        <dbReference type="ARBA" id="ARBA00022777"/>
    </source>
</evidence>
<keyword evidence="4" id="KW-0489">Methyltransferase</keyword>
<dbReference type="InterPro" id="IPR011102">
    <property type="entry name" value="Sig_transdc_His_kinase_HWE"/>
</dbReference>
<dbReference type="InterPro" id="IPR000673">
    <property type="entry name" value="Sig_transdc_resp-reg_Me-estase"/>
</dbReference>
<dbReference type="PANTHER" id="PTHR24422">
    <property type="entry name" value="CHEMOTAXIS PROTEIN METHYLTRANSFERASE"/>
    <property type="match status" value="1"/>
</dbReference>
<evidence type="ECO:0000313" key="15">
    <source>
        <dbReference type="Proteomes" id="UP000824321"/>
    </source>
</evidence>
<gene>
    <name evidence="14" type="ORF">K3136_11500</name>
</gene>
<dbReference type="InterPro" id="IPR035909">
    <property type="entry name" value="CheB_C"/>
</dbReference>
<dbReference type="InterPro" id="IPR036804">
    <property type="entry name" value="CheR_N_sf"/>
</dbReference>
<dbReference type="Gene3D" id="3.30.565.10">
    <property type="entry name" value="Histidine kinase-like ATPase, C-terminal domain"/>
    <property type="match status" value="1"/>
</dbReference>
<organism evidence="14 15">
    <name type="scientific">Qipengyuania gelatinilytica</name>
    <dbReference type="NCBI Taxonomy" id="2867231"/>
    <lineage>
        <taxon>Bacteria</taxon>
        <taxon>Pseudomonadati</taxon>
        <taxon>Pseudomonadota</taxon>
        <taxon>Alphaproteobacteria</taxon>
        <taxon>Sphingomonadales</taxon>
        <taxon>Erythrobacteraceae</taxon>
        <taxon>Qipengyuania</taxon>
    </lineage>
</organism>
<keyword evidence="8" id="KW-0418">Kinase</keyword>
<evidence type="ECO:0000256" key="2">
    <source>
        <dbReference type="ARBA" id="ARBA00001541"/>
    </source>
</evidence>
<dbReference type="InterPro" id="IPR035965">
    <property type="entry name" value="PAS-like_dom_sf"/>
</dbReference>
<dbReference type="PRINTS" id="PR00996">
    <property type="entry name" value="CHERMTFRASE"/>
</dbReference>
<keyword evidence="7" id="KW-0547">Nucleotide-binding</keyword>
<dbReference type="PROSITE" id="PS50122">
    <property type="entry name" value="CHEB"/>
    <property type="match status" value="1"/>
</dbReference>
<keyword evidence="10" id="KW-0145">Chemotaxis</keyword>
<keyword evidence="3" id="KW-0597">Phosphoprotein</keyword>
<comment type="catalytic activity">
    <reaction evidence="2">
        <text>L-glutamyl-[protein] + S-adenosyl-L-methionine = [protein]-L-glutamate 5-O-methyl ester + S-adenosyl-L-homocysteine</text>
        <dbReference type="Rhea" id="RHEA:24452"/>
        <dbReference type="Rhea" id="RHEA-COMP:10208"/>
        <dbReference type="Rhea" id="RHEA-COMP:10311"/>
        <dbReference type="ChEBI" id="CHEBI:29973"/>
        <dbReference type="ChEBI" id="CHEBI:57856"/>
        <dbReference type="ChEBI" id="CHEBI:59789"/>
        <dbReference type="ChEBI" id="CHEBI:82795"/>
        <dbReference type="EC" id="2.1.1.80"/>
    </reaction>
</comment>
<dbReference type="Pfam" id="PF01339">
    <property type="entry name" value="CheB_methylest"/>
    <property type="match status" value="1"/>
</dbReference>
<comment type="catalytic activity">
    <reaction evidence="1">
        <text>ATP + protein L-histidine = ADP + protein N-phospho-L-histidine.</text>
        <dbReference type="EC" id="2.7.13.3"/>
    </reaction>
</comment>
<dbReference type="Gene3D" id="3.40.50.180">
    <property type="entry name" value="Methylesterase CheB, C-terminal domain"/>
    <property type="match status" value="1"/>
</dbReference>
<evidence type="ECO:0000256" key="6">
    <source>
        <dbReference type="ARBA" id="ARBA00022691"/>
    </source>
</evidence>
<evidence type="ECO:0000256" key="4">
    <source>
        <dbReference type="ARBA" id="ARBA00022603"/>
    </source>
</evidence>